<dbReference type="AlphaFoldDB" id="A0A2P4XI65"/>
<gene>
    <name evidence="2" type="ORF">PHPALM_19073</name>
</gene>
<feature type="compositionally biased region" description="Polar residues" evidence="1">
    <location>
        <begin position="23"/>
        <end position="33"/>
    </location>
</feature>
<evidence type="ECO:0000313" key="2">
    <source>
        <dbReference type="EMBL" id="POM65241.1"/>
    </source>
</evidence>
<protein>
    <submittedName>
        <fullName evidence="2">Uncharacterized protein</fullName>
    </submittedName>
</protein>
<sequence length="316" mass="35793">MSLSVKRMKACSPCDEGTASPVGHNTQQNKISSGRQLYPAASSKYLPRDARRQSKRLHGIFWTARLIQDQENLVSRRQTTICTLPENTPQICRAFADTSLSYQNNTLSSLEISSIWVRLLVISRMNQIQPSRLVVHPFTATFSTTAEGVFLQPHLSLSLLKPKPTSPPGVLVDVNHTAMRNDDILLEHAKAVVRSRMEIQLDHEPVWYRIDAYVRHSKLTIETQTAQHFCAHRPSQFDKHIDVSVNRSYQVYYRSNYNDYIGKVLSDPQIQTKTENPKALRHQNASSKLSICDLGPKAVFDVNALHPPLRDILALT</sequence>
<evidence type="ECO:0000256" key="1">
    <source>
        <dbReference type="SAM" id="MobiDB-lite"/>
    </source>
</evidence>
<keyword evidence="3" id="KW-1185">Reference proteome</keyword>
<accession>A0A2P4XI65</accession>
<organism evidence="2 3">
    <name type="scientific">Phytophthora palmivora</name>
    <dbReference type="NCBI Taxonomy" id="4796"/>
    <lineage>
        <taxon>Eukaryota</taxon>
        <taxon>Sar</taxon>
        <taxon>Stramenopiles</taxon>
        <taxon>Oomycota</taxon>
        <taxon>Peronosporomycetes</taxon>
        <taxon>Peronosporales</taxon>
        <taxon>Peronosporaceae</taxon>
        <taxon>Phytophthora</taxon>
    </lineage>
</organism>
<dbReference type="EMBL" id="NCKW01010407">
    <property type="protein sequence ID" value="POM65241.1"/>
    <property type="molecule type" value="Genomic_DNA"/>
</dbReference>
<reference evidence="2 3" key="1">
    <citation type="journal article" date="2017" name="Genome Biol. Evol.">
        <title>Phytophthora megakarya and P. palmivora, closely related causal agents of cacao black pod rot, underwent increases in genome sizes and gene numbers by different mechanisms.</title>
        <authorList>
            <person name="Ali S.S."/>
            <person name="Shao J."/>
            <person name="Lary D.J."/>
            <person name="Kronmiller B."/>
            <person name="Shen D."/>
            <person name="Strem M.D."/>
            <person name="Amoako-Attah I."/>
            <person name="Akrofi A.Y."/>
            <person name="Begoude B.A."/>
            <person name="Ten Hoopen G.M."/>
            <person name="Coulibaly K."/>
            <person name="Kebe B.I."/>
            <person name="Melnick R.L."/>
            <person name="Guiltinan M.J."/>
            <person name="Tyler B.M."/>
            <person name="Meinhardt L.W."/>
            <person name="Bailey B.A."/>
        </authorList>
    </citation>
    <scope>NUCLEOTIDE SEQUENCE [LARGE SCALE GENOMIC DNA]</scope>
    <source>
        <strain evidence="3">sbr112.9</strain>
    </source>
</reference>
<proteinExistence type="predicted"/>
<name>A0A2P4XI65_9STRA</name>
<dbReference type="Proteomes" id="UP000237271">
    <property type="component" value="Unassembled WGS sequence"/>
</dbReference>
<evidence type="ECO:0000313" key="3">
    <source>
        <dbReference type="Proteomes" id="UP000237271"/>
    </source>
</evidence>
<comment type="caution">
    <text evidence="2">The sequence shown here is derived from an EMBL/GenBank/DDBJ whole genome shotgun (WGS) entry which is preliminary data.</text>
</comment>
<feature type="region of interest" description="Disordered" evidence="1">
    <location>
        <begin position="1"/>
        <end position="33"/>
    </location>
</feature>